<dbReference type="Gene3D" id="1.10.287.130">
    <property type="match status" value="1"/>
</dbReference>
<dbReference type="PROSITE" id="PS00041">
    <property type="entry name" value="HTH_ARAC_FAMILY_1"/>
    <property type="match status" value="1"/>
</dbReference>
<dbReference type="InterPro" id="IPR009057">
    <property type="entry name" value="Homeodomain-like_sf"/>
</dbReference>
<accession>A0ABY2WMF7</accession>
<keyword evidence="11" id="KW-0175">Coiled coil</keyword>
<feature type="repeat" description="TPR" evidence="10">
    <location>
        <begin position="321"/>
        <end position="354"/>
    </location>
</feature>
<protein>
    <recommendedName>
        <fullName evidence="2">histidine kinase</fullName>
        <ecNumber evidence="2">2.7.13.3</ecNumber>
    </recommendedName>
</protein>
<keyword evidence="5 10" id="KW-0802">TPR repeat</keyword>
<dbReference type="SUPFAM" id="SSF47384">
    <property type="entry name" value="Homodimeric domain of signal transducing histidine kinase"/>
    <property type="match status" value="1"/>
</dbReference>
<feature type="modified residue" description="4-aspartylphosphate" evidence="9">
    <location>
        <position position="788"/>
    </location>
</feature>
<keyword evidence="17" id="KW-1185">Reference proteome</keyword>
<dbReference type="SMART" id="SM00342">
    <property type="entry name" value="HTH_ARAC"/>
    <property type="match status" value="1"/>
</dbReference>
<dbReference type="PROSITE" id="PS50110">
    <property type="entry name" value="RESPONSE_REGULATORY"/>
    <property type="match status" value="1"/>
</dbReference>
<dbReference type="EMBL" id="VCNI01000001">
    <property type="protein sequence ID" value="TMU56063.1"/>
    <property type="molecule type" value="Genomic_DNA"/>
</dbReference>
<evidence type="ECO:0000256" key="5">
    <source>
        <dbReference type="ARBA" id="ARBA00022803"/>
    </source>
</evidence>
<dbReference type="InterPro" id="IPR001789">
    <property type="entry name" value="Sig_transdc_resp-reg_receiver"/>
</dbReference>
<dbReference type="InterPro" id="IPR020449">
    <property type="entry name" value="Tscrpt_reg_AraC-type_HTH"/>
</dbReference>
<evidence type="ECO:0000256" key="11">
    <source>
        <dbReference type="SAM" id="Coils"/>
    </source>
</evidence>
<dbReference type="InterPro" id="IPR013105">
    <property type="entry name" value="TPR_2"/>
</dbReference>
<feature type="domain" description="Histidine kinase" evidence="14">
    <location>
        <begin position="485"/>
        <end position="697"/>
    </location>
</feature>
<keyword evidence="6" id="KW-0805">Transcription regulation</keyword>
<evidence type="ECO:0000256" key="7">
    <source>
        <dbReference type="ARBA" id="ARBA00023125"/>
    </source>
</evidence>
<dbReference type="PANTHER" id="PTHR43547">
    <property type="entry name" value="TWO-COMPONENT HISTIDINE KINASE"/>
    <property type="match status" value="1"/>
</dbReference>
<evidence type="ECO:0000259" key="15">
    <source>
        <dbReference type="PROSITE" id="PS50110"/>
    </source>
</evidence>
<dbReference type="Pfam" id="PF12833">
    <property type="entry name" value="HTH_18"/>
    <property type="match status" value="1"/>
</dbReference>
<dbReference type="Gene3D" id="1.10.10.60">
    <property type="entry name" value="Homeodomain-like"/>
    <property type="match status" value="2"/>
</dbReference>
<dbReference type="SMART" id="SM00387">
    <property type="entry name" value="HATPase_c"/>
    <property type="match status" value="1"/>
</dbReference>
<dbReference type="InterPro" id="IPR011990">
    <property type="entry name" value="TPR-like_helical_dom_sf"/>
</dbReference>
<feature type="coiled-coil region" evidence="11">
    <location>
        <begin position="400"/>
        <end position="436"/>
    </location>
</feature>
<evidence type="ECO:0000256" key="10">
    <source>
        <dbReference type="PROSITE-ProRule" id="PRU00339"/>
    </source>
</evidence>
<dbReference type="Gene3D" id="3.30.565.10">
    <property type="entry name" value="Histidine kinase-like ATPase, C-terminal domain"/>
    <property type="match status" value="1"/>
</dbReference>
<keyword evidence="7" id="KW-0238">DNA-binding</keyword>
<keyword evidence="3 9" id="KW-0597">Phosphoprotein</keyword>
<dbReference type="Pfam" id="PF02518">
    <property type="entry name" value="HATPase_c"/>
    <property type="match status" value="1"/>
</dbReference>
<keyword evidence="12" id="KW-0812">Transmembrane</keyword>
<dbReference type="InterPro" id="IPR003594">
    <property type="entry name" value="HATPase_dom"/>
</dbReference>
<dbReference type="RefSeq" id="WP_138832118.1">
    <property type="nucleotide sequence ID" value="NZ_VCNI01000001.1"/>
</dbReference>
<evidence type="ECO:0000256" key="9">
    <source>
        <dbReference type="PROSITE-ProRule" id="PRU00169"/>
    </source>
</evidence>
<feature type="transmembrane region" description="Helical" evidence="12">
    <location>
        <begin position="443"/>
        <end position="462"/>
    </location>
</feature>
<dbReference type="SUPFAM" id="SSF46689">
    <property type="entry name" value="Homeodomain-like"/>
    <property type="match status" value="1"/>
</dbReference>
<dbReference type="SUPFAM" id="SSF52172">
    <property type="entry name" value="CheY-like"/>
    <property type="match status" value="1"/>
</dbReference>
<comment type="catalytic activity">
    <reaction evidence="1">
        <text>ATP + protein L-histidine = ADP + protein N-phospho-L-histidine.</text>
        <dbReference type="EC" id="2.7.13.3"/>
    </reaction>
</comment>
<feature type="domain" description="HTH araC/xylS-type" evidence="13">
    <location>
        <begin position="887"/>
        <end position="986"/>
    </location>
</feature>
<dbReference type="EC" id="2.7.13.3" evidence="2"/>
<dbReference type="CDD" id="cd00082">
    <property type="entry name" value="HisKA"/>
    <property type="match status" value="1"/>
</dbReference>
<dbReference type="SUPFAM" id="SSF55874">
    <property type="entry name" value="ATPase domain of HSP90 chaperone/DNA topoisomerase II/histidine kinase"/>
    <property type="match status" value="1"/>
</dbReference>
<evidence type="ECO:0000256" key="6">
    <source>
        <dbReference type="ARBA" id="ARBA00023015"/>
    </source>
</evidence>
<dbReference type="CDD" id="cd17574">
    <property type="entry name" value="REC_OmpR"/>
    <property type="match status" value="1"/>
</dbReference>
<evidence type="ECO:0000256" key="3">
    <source>
        <dbReference type="ARBA" id="ARBA00022553"/>
    </source>
</evidence>
<proteinExistence type="predicted"/>
<dbReference type="InterPro" id="IPR019734">
    <property type="entry name" value="TPR_rpt"/>
</dbReference>
<dbReference type="InterPro" id="IPR005467">
    <property type="entry name" value="His_kinase_dom"/>
</dbReference>
<evidence type="ECO:0000256" key="1">
    <source>
        <dbReference type="ARBA" id="ARBA00000085"/>
    </source>
</evidence>
<dbReference type="SUPFAM" id="SSF48452">
    <property type="entry name" value="TPR-like"/>
    <property type="match status" value="2"/>
</dbReference>
<evidence type="ECO:0000256" key="12">
    <source>
        <dbReference type="SAM" id="Phobius"/>
    </source>
</evidence>
<name>A0ABY2WMF7_9FLAO</name>
<keyword evidence="4" id="KW-0677">Repeat</keyword>
<evidence type="ECO:0000259" key="13">
    <source>
        <dbReference type="PROSITE" id="PS01124"/>
    </source>
</evidence>
<evidence type="ECO:0000313" key="17">
    <source>
        <dbReference type="Proteomes" id="UP000751614"/>
    </source>
</evidence>
<dbReference type="PRINTS" id="PR00032">
    <property type="entry name" value="HTHARAC"/>
</dbReference>
<dbReference type="InterPro" id="IPR018062">
    <property type="entry name" value="HTH_AraC-typ_CS"/>
</dbReference>
<keyword evidence="12" id="KW-1133">Transmembrane helix</keyword>
<dbReference type="InterPro" id="IPR011006">
    <property type="entry name" value="CheY-like_superfamily"/>
</dbReference>
<dbReference type="InterPro" id="IPR003661">
    <property type="entry name" value="HisK_dim/P_dom"/>
</dbReference>
<dbReference type="Gene3D" id="1.25.40.10">
    <property type="entry name" value="Tetratricopeptide repeat domain"/>
    <property type="match status" value="2"/>
</dbReference>
<dbReference type="SMART" id="SM00448">
    <property type="entry name" value="REC"/>
    <property type="match status" value="1"/>
</dbReference>
<dbReference type="Proteomes" id="UP000751614">
    <property type="component" value="Unassembled WGS sequence"/>
</dbReference>
<gene>
    <name evidence="16" type="ORF">FGG15_00545</name>
</gene>
<keyword evidence="12" id="KW-0472">Membrane</keyword>
<dbReference type="Gene3D" id="3.40.50.2300">
    <property type="match status" value="1"/>
</dbReference>
<evidence type="ECO:0000313" key="16">
    <source>
        <dbReference type="EMBL" id="TMU56063.1"/>
    </source>
</evidence>
<organism evidence="16 17">
    <name type="scientific">Flagellimonas algicola</name>
    <dbReference type="NCBI Taxonomy" id="2583815"/>
    <lineage>
        <taxon>Bacteria</taxon>
        <taxon>Pseudomonadati</taxon>
        <taxon>Bacteroidota</taxon>
        <taxon>Flavobacteriia</taxon>
        <taxon>Flavobacteriales</taxon>
        <taxon>Flavobacteriaceae</taxon>
        <taxon>Flagellimonas</taxon>
    </lineage>
</organism>
<reference evidence="16 17" key="1">
    <citation type="submission" date="2019-05" db="EMBL/GenBank/DDBJ databases">
        <title>Flagellimonas sp. AsT0115, sp. nov., isolated from a marine red algae, Asparagopsis taxiformis.</title>
        <authorList>
            <person name="Kim J."/>
            <person name="Jeong S.E."/>
            <person name="Jeon C.O."/>
        </authorList>
    </citation>
    <scope>NUCLEOTIDE SEQUENCE [LARGE SCALE GENOMIC DNA]</scope>
    <source>
        <strain evidence="16 17">AsT0115</strain>
    </source>
</reference>
<dbReference type="PROSITE" id="PS50005">
    <property type="entry name" value="TPR"/>
    <property type="match status" value="1"/>
</dbReference>
<sequence length="987" mass="112775">MKHVVSITLLLLGLSVSWGQTEREIDSLRQLLKGNTNVEESVEINEQLFVAYLYTYPDSADRYRKNIREISEKNNYTNGEYLYQSLSGRYQFAKSDIDSAFYHIEKASKIAEELQNKSYLADCYKKIGVIYNIRRNDSLSKKYAKLALFNAKQTDDWRTLSSIYILLGNQHFERAEYPEALTYYLKLDSIYTSQNELDKSLAVAYTNIGMIYSELRNQEAVPYIEKSIDIYQTLGLEEGVHYGELALGTHYDLLQENEKAIEHLLKAEEYYESYGDLLILGSIYGRLGETYLEIDNFADAEKYLLKASAIPESSQRGIRKVTNQTNLGDLYWHRKQYQKAIIHFEKALELIKEDGKEETMRMQLLNVYQGLYGAYKDSKDFKNALTALENQMELETIVQNSQNELEVEELNKKYQTDKQQQEIELLTSQSELAEQKSKNQQNLFVGSISVLGLAFITLFFLFRNKQKTNQRLKELEAAKSKFFANISHEFRTPLTLISGPVAHQLSKKGLSVDDKTDLGLIQRNANRLLKLVNQILDLSKIEAGSRKLRVSKGNMELFMTHLVEPFQYRAQQTDVVFNSQIDVANKAWFDRDVVDKIVTNLLSNAIKYNQQKGQIQFKAVQLGQQLNITTMNQNNDLSEKELPLLFDRFYQTNTMNQGFGIGLSLVQELANLAKGTVRAYKPNDATVAFEVTLPVTKNAFSKAEIVAEDELLSSNKTDNADIGLEPDMEDKYVEESSLPVLLVVDDNSEIRLFIKTLFKKEYKILEAENGKDGENIALETIPDLIISDVMMPVKNGIELSNTLKTDERTSHIPIILLTAKSGEENELEGLKTGADAYMVKPFKEEKLRVVIDKLIATRTAIQEKFGNQPFFKAKNIELTHVDTELLNRIQHILDTELTNPEFNTQTFAEQVGLSRMHLHRKLKALTGLSTTEFIRSQRLKLAAQLLEEGHSSIAEVAYATGFNQPAYFSTVFKQEFGHSPSEYVESN</sequence>
<feature type="domain" description="Response regulatory" evidence="15">
    <location>
        <begin position="740"/>
        <end position="855"/>
    </location>
</feature>
<evidence type="ECO:0000256" key="2">
    <source>
        <dbReference type="ARBA" id="ARBA00012438"/>
    </source>
</evidence>
<dbReference type="PANTHER" id="PTHR43547:SF2">
    <property type="entry name" value="HYBRID SIGNAL TRANSDUCTION HISTIDINE KINASE C"/>
    <property type="match status" value="1"/>
</dbReference>
<dbReference type="Pfam" id="PF00512">
    <property type="entry name" value="HisKA"/>
    <property type="match status" value="1"/>
</dbReference>
<evidence type="ECO:0000256" key="4">
    <source>
        <dbReference type="ARBA" id="ARBA00022737"/>
    </source>
</evidence>
<dbReference type="PROSITE" id="PS01124">
    <property type="entry name" value="HTH_ARAC_FAMILY_2"/>
    <property type="match status" value="1"/>
</dbReference>
<dbReference type="InterPro" id="IPR018060">
    <property type="entry name" value="HTH_AraC"/>
</dbReference>
<evidence type="ECO:0000256" key="8">
    <source>
        <dbReference type="ARBA" id="ARBA00023163"/>
    </source>
</evidence>
<dbReference type="Pfam" id="PF00072">
    <property type="entry name" value="Response_reg"/>
    <property type="match status" value="1"/>
</dbReference>
<dbReference type="PROSITE" id="PS50109">
    <property type="entry name" value="HIS_KIN"/>
    <property type="match status" value="1"/>
</dbReference>
<evidence type="ECO:0000259" key="14">
    <source>
        <dbReference type="PROSITE" id="PS50109"/>
    </source>
</evidence>
<dbReference type="InterPro" id="IPR036097">
    <property type="entry name" value="HisK_dim/P_sf"/>
</dbReference>
<dbReference type="InterPro" id="IPR036890">
    <property type="entry name" value="HATPase_C_sf"/>
</dbReference>
<comment type="caution">
    <text evidence="16">The sequence shown here is derived from an EMBL/GenBank/DDBJ whole genome shotgun (WGS) entry which is preliminary data.</text>
</comment>
<dbReference type="Pfam" id="PF07719">
    <property type="entry name" value="TPR_2"/>
    <property type="match status" value="1"/>
</dbReference>
<dbReference type="Pfam" id="PF13181">
    <property type="entry name" value="TPR_8"/>
    <property type="match status" value="1"/>
</dbReference>
<keyword evidence="8" id="KW-0804">Transcription</keyword>
<dbReference type="SMART" id="SM00388">
    <property type="entry name" value="HisKA"/>
    <property type="match status" value="1"/>
</dbReference>
<dbReference type="SMART" id="SM00028">
    <property type="entry name" value="TPR"/>
    <property type="match status" value="7"/>
</dbReference>